<sequence>MNEEVEGRCDSFPLAITRAVPRTAKGETFRYPPRH</sequence>
<evidence type="ECO:0000313" key="2">
    <source>
        <dbReference type="Proteomes" id="UP000030686"/>
    </source>
</evidence>
<reference evidence="1" key="1">
    <citation type="journal article" date="2014" name="Nat. Commun.">
        <title>Multiple recent horizontal transfers of a large genomic region in cheese making fungi.</title>
        <authorList>
            <person name="Cheeseman K."/>
            <person name="Ropars J."/>
            <person name="Renault P."/>
            <person name="Dupont J."/>
            <person name="Gouzy J."/>
            <person name="Branca A."/>
            <person name="Abraham A.L."/>
            <person name="Ceppi M."/>
            <person name="Conseiller E."/>
            <person name="Debuchy R."/>
            <person name="Malagnac F."/>
            <person name="Goarin A."/>
            <person name="Silar P."/>
            <person name="Lacoste S."/>
            <person name="Sallet E."/>
            <person name="Bensimon A."/>
            <person name="Giraud T."/>
            <person name="Brygoo Y."/>
        </authorList>
    </citation>
    <scope>NUCLEOTIDE SEQUENCE [LARGE SCALE GENOMIC DNA]</scope>
    <source>
        <strain evidence="1">FM164</strain>
    </source>
</reference>
<proteinExistence type="predicted"/>
<dbReference type="EMBL" id="HG792018">
    <property type="protein sequence ID" value="CDM35443.1"/>
    <property type="molecule type" value="Genomic_DNA"/>
</dbReference>
<name>W6QF92_PENRF</name>
<accession>W6QF92</accession>
<keyword evidence="2" id="KW-1185">Reference proteome</keyword>
<dbReference type="Proteomes" id="UP000030686">
    <property type="component" value="Unassembled WGS sequence"/>
</dbReference>
<evidence type="ECO:0000313" key="1">
    <source>
        <dbReference type="EMBL" id="CDM35443.1"/>
    </source>
</evidence>
<organism evidence="1 2">
    <name type="scientific">Penicillium roqueforti (strain FM164)</name>
    <dbReference type="NCBI Taxonomy" id="1365484"/>
    <lineage>
        <taxon>Eukaryota</taxon>
        <taxon>Fungi</taxon>
        <taxon>Dikarya</taxon>
        <taxon>Ascomycota</taxon>
        <taxon>Pezizomycotina</taxon>
        <taxon>Eurotiomycetes</taxon>
        <taxon>Eurotiomycetidae</taxon>
        <taxon>Eurotiales</taxon>
        <taxon>Aspergillaceae</taxon>
        <taxon>Penicillium</taxon>
    </lineage>
</organism>
<gene>
    <name evidence="1" type="ORF">PROQFM164_S04g000324</name>
</gene>
<protein>
    <submittedName>
        <fullName evidence="1">Genomic scaffold, ProqFM164S04</fullName>
    </submittedName>
</protein>
<dbReference type="AlphaFoldDB" id="W6QF92"/>